<dbReference type="GO" id="GO:0003677">
    <property type="term" value="F:DNA binding"/>
    <property type="evidence" value="ECO:0007669"/>
    <property type="project" value="InterPro"/>
</dbReference>
<keyword evidence="4" id="KW-1185">Reference proteome</keyword>
<dbReference type="RefSeq" id="WP_129892596.1">
    <property type="nucleotide sequence ID" value="NZ_CP035758.1"/>
</dbReference>
<dbReference type="PROSITE" id="PS50943">
    <property type="entry name" value="HTH_CROC1"/>
    <property type="match status" value="1"/>
</dbReference>
<dbReference type="SUPFAM" id="SSF47413">
    <property type="entry name" value="lambda repressor-like DNA-binding domains"/>
    <property type="match status" value="1"/>
</dbReference>
<dbReference type="EMBL" id="CP035758">
    <property type="protein sequence ID" value="QBD81535.1"/>
    <property type="molecule type" value="Genomic_DNA"/>
</dbReference>
<evidence type="ECO:0000256" key="1">
    <source>
        <dbReference type="SAM" id="MobiDB-lite"/>
    </source>
</evidence>
<feature type="domain" description="HTH cro/C1-type" evidence="2">
    <location>
        <begin position="8"/>
        <end position="62"/>
    </location>
</feature>
<evidence type="ECO:0000313" key="4">
    <source>
        <dbReference type="Proteomes" id="UP000290365"/>
    </source>
</evidence>
<accession>A0A4P6K0N9</accession>
<dbReference type="Proteomes" id="UP000290365">
    <property type="component" value="Chromosome"/>
</dbReference>
<proteinExistence type="predicted"/>
<dbReference type="InterPro" id="IPR010982">
    <property type="entry name" value="Lambda_DNA-bd_dom_sf"/>
</dbReference>
<sequence>MATPNAKLEAARMQRRWSVAVASEKAGVSINTFNRWERGLQVPQLGTLDQACRAFGLSPEELGFENAIRAKRRATATAKPPPLSCPASINHPSTNQPSSNTAYTPTIVVCQQPAYELQTCLEQARRSLEGMKITYSKGGDEGVSRRQAIVALISTPAVVFGLTQSASSAALRPQEALALCEAAIPLSWRLYFEGGLVEVGQILPGYLSQLMALAQHPSQHQQKAARLTSQANQLSSLLSLQYQNFGTALTYARQAFEYGTLAADPNLQTASLIRQAQVYFYLKHPQQRLQAFEQALLYSNQSTDLLRGRVYIGLSEVHGELGHQRQAQYFQDLAHATFPKQCEDDPNFYYTHFNAWSFCGFEGLMYLNLHHPNKAWEEFEQADKNVPRAPVPNRVELHVRQASAALAMGDLDQSCIYVGRAVTSALQAGNQLRYDEAYDIYEKMLARWGKEPRLKELADIFVAR</sequence>
<dbReference type="Gene3D" id="1.10.260.40">
    <property type="entry name" value="lambda repressor-like DNA-binding domains"/>
    <property type="match status" value="1"/>
</dbReference>
<dbReference type="KEGG" id="kbs:EPA93_38430"/>
<name>A0A4P6K0N9_KTERU</name>
<organism evidence="3 4">
    <name type="scientific">Ktedonosporobacter rubrisoli</name>
    <dbReference type="NCBI Taxonomy" id="2509675"/>
    <lineage>
        <taxon>Bacteria</taxon>
        <taxon>Bacillati</taxon>
        <taxon>Chloroflexota</taxon>
        <taxon>Ktedonobacteria</taxon>
        <taxon>Ktedonobacterales</taxon>
        <taxon>Ktedonosporobacteraceae</taxon>
        <taxon>Ktedonosporobacter</taxon>
    </lineage>
</organism>
<dbReference type="Pfam" id="PF13560">
    <property type="entry name" value="HTH_31"/>
    <property type="match status" value="1"/>
</dbReference>
<dbReference type="OrthoDB" id="145483at2"/>
<protein>
    <submittedName>
        <fullName evidence="3">XRE family transcriptional regulator</fullName>
    </submittedName>
</protein>
<dbReference type="AlphaFoldDB" id="A0A4P6K0N9"/>
<dbReference type="SUPFAM" id="SSF48452">
    <property type="entry name" value="TPR-like"/>
    <property type="match status" value="1"/>
</dbReference>
<reference evidence="3 4" key="1">
    <citation type="submission" date="2019-01" db="EMBL/GenBank/DDBJ databases">
        <title>Ktedonosporobacter rubrisoli SCAWS-G2.</title>
        <authorList>
            <person name="Huang Y."/>
            <person name="Yan B."/>
        </authorList>
    </citation>
    <scope>NUCLEOTIDE SEQUENCE [LARGE SCALE GENOMIC DNA]</scope>
    <source>
        <strain evidence="3 4">SCAWS-G2</strain>
    </source>
</reference>
<evidence type="ECO:0000259" key="2">
    <source>
        <dbReference type="PROSITE" id="PS50943"/>
    </source>
</evidence>
<dbReference type="Gene3D" id="1.25.40.10">
    <property type="entry name" value="Tetratricopeptide repeat domain"/>
    <property type="match status" value="1"/>
</dbReference>
<feature type="region of interest" description="Disordered" evidence="1">
    <location>
        <begin position="77"/>
        <end position="100"/>
    </location>
</feature>
<feature type="compositionally biased region" description="Polar residues" evidence="1">
    <location>
        <begin position="90"/>
        <end position="100"/>
    </location>
</feature>
<dbReference type="SMART" id="SM00530">
    <property type="entry name" value="HTH_XRE"/>
    <property type="match status" value="1"/>
</dbReference>
<dbReference type="InterPro" id="IPR001387">
    <property type="entry name" value="Cro/C1-type_HTH"/>
</dbReference>
<dbReference type="InterPro" id="IPR011990">
    <property type="entry name" value="TPR-like_helical_dom_sf"/>
</dbReference>
<dbReference type="CDD" id="cd00093">
    <property type="entry name" value="HTH_XRE"/>
    <property type="match status" value="1"/>
</dbReference>
<evidence type="ECO:0000313" key="3">
    <source>
        <dbReference type="EMBL" id="QBD81535.1"/>
    </source>
</evidence>
<gene>
    <name evidence="3" type="ORF">EPA93_38430</name>
</gene>